<dbReference type="AlphaFoldDB" id="A0A8J5XLS3"/>
<protein>
    <recommendedName>
        <fullName evidence="4">Lon N-terminal domain-containing protein</fullName>
    </recommendedName>
</protein>
<dbReference type="Proteomes" id="UP000751190">
    <property type="component" value="Unassembled WGS sequence"/>
</dbReference>
<evidence type="ECO:0008006" key="4">
    <source>
        <dbReference type="Google" id="ProtNLM"/>
    </source>
</evidence>
<keyword evidence="1" id="KW-0732">Signal</keyword>
<proteinExistence type="predicted"/>
<evidence type="ECO:0000313" key="3">
    <source>
        <dbReference type="Proteomes" id="UP000751190"/>
    </source>
</evidence>
<comment type="caution">
    <text evidence="2">The sequence shown here is derived from an EMBL/GenBank/DDBJ whole genome shotgun (WGS) entry which is preliminary data.</text>
</comment>
<dbReference type="OMA" id="IRPALLC"/>
<dbReference type="InterPro" id="IPR015947">
    <property type="entry name" value="PUA-like_sf"/>
</dbReference>
<evidence type="ECO:0000313" key="2">
    <source>
        <dbReference type="EMBL" id="KAG8461290.1"/>
    </source>
</evidence>
<sequence>MAALLVHGALLGLGASTGRAQSGGVRRARTSWCRSAVRLAAGAGPGDLADDRGADGSEGGARSLDMALLSDRIARLRAAAAACDARALPLIVVDSLLPRQRLALSMDDDAGLALVRECVARHGGCVGVHGVHPVSRGVNPIGTQARIVERSGSKVELVGERRYTLCAQPVLQPGGFFVCELRWARPHAGSASDARAAEELEPLVARWQQLVRAGHERERGQLDALLADLGPMPSSGDADERALWCAALINPLPALGVAFEIRPAVLTADSVELRLQIVRGALERSIAHLDGSRPID</sequence>
<keyword evidence="3" id="KW-1185">Reference proteome</keyword>
<reference evidence="2" key="1">
    <citation type="submission" date="2021-05" db="EMBL/GenBank/DDBJ databases">
        <title>The genome of the haptophyte Pavlova lutheri (Diacronema luteri, Pavlovales) - a model for lipid biosynthesis in eukaryotic algae.</title>
        <authorList>
            <person name="Hulatt C.J."/>
            <person name="Posewitz M.C."/>
        </authorList>
    </citation>
    <scope>NUCLEOTIDE SEQUENCE</scope>
    <source>
        <strain evidence="2">NIVA-4/92</strain>
    </source>
</reference>
<dbReference type="OrthoDB" id="264917at2759"/>
<organism evidence="2 3">
    <name type="scientific">Diacronema lutheri</name>
    <name type="common">Unicellular marine alga</name>
    <name type="synonym">Monochrysis lutheri</name>
    <dbReference type="NCBI Taxonomy" id="2081491"/>
    <lineage>
        <taxon>Eukaryota</taxon>
        <taxon>Haptista</taxon>
        <taxon>Haptophyta</taxon>
        <taxon>Pavlovophyceae</taxon>
        <taxon>Pavlovales</taxon>
        <taxon>Pavlovaceae</taxon>
        <taxon>Diacronema</taxon>
    </lineage>
</organism>
<feature type="chain" id="PRO_5035193281" description="Lon N-terminal domain-containing protein" evidence="1">
    <location>
        <begin position="21"/>
        <end position="296"/>
    </location>
</feature>
<name>A0A8J5XLS3_DIALT</name>
<dbReference type="SUPFAM" id="SSF88697">
    <property type="entry name" value="PUA domain-like"/>
    <property type="match status" value="1"/>
</dbReference>
<dbReference type="EMBL" id="JAGTXO010000026">
    <property type="protein sequence ID" value="KAG8461290.1"/>
    <property type="molecule type" value="Genomic_DNA"/>
</dbReference>
<gene>
    <name evidence="2" type="ORF">KFE25_010477</name>
</gene>
<feature type="signal peptide" evidence="1">
    <location>
        <begin position="1"/>
        <end position="20"/>
    </location>
</feature>
<evidence type="ECO:0000256" key="1">
    <source>
        <dbReference type="SAM" id="SignalP"/>
    </source>
</evidence>
<accession>A0A8J5XLS3</accession>